<accession>A0A5D4XJ05</accession>
<dbReference type="InterPro" id="IPR025295">
    <property type="entry name" value="eCIS_core_dom"/>
</dbReference>
<feature type="compositionally biased region" description="Low complexity" evidence="1">
    <location>
        <begin position="8"/>
        <end position="21"/>
    </location>
</feature>
<evidence type="ECO:0000256" key="2">
    <source>
        <dbReference type="SAM" id="Phobius"/>
    </source>
</evidence>
<protein>
    <submittedName>
        <fullName evidence="4">DUF4157 domain-containing protein</fullName>
    </submittedName>
</protein>
<dbReference type="EMBL" id="VTFT01000002">
    <property type="protein sequence ID" value="TYT23821.1"/>
    <property type="molecule type" value="Genomic_DNA"/>
</dbReference>
<keyword evidence="2" id="KW-0812">Transmembrane</keyword>
<keyword evidence="5" id="KW-1185">Reference proteome</keyword>
<gene>
    <name evidence="4" type="ORF">FZO89_16520</name>
</gene>
<dbReference type="Pfam" id="PF13699">
    <property type="entry name" value="eCIS_core"/>
    <property type="match status" value="1"/>
</dbReference>
<feature type="compositionally biased region" description="Pro residues" evidence="1">
    <location>
        <begin position="315"/>
        <end position="354"/>
    </location>
</feature>
<name>A0A5D4XJ05_9GAMM</name>
<dbReference type="AlphaFoldDB" id="A0A5D4XJ05"/>
<comment type="caution">
    <text evidence="4">The sequence shown here is derived from an EMBL/GenBank/DDBJ whole genome shotgun (WGS) entry which is preliminary data.</text>
</comment>
<feature type="compositionally biased region" description="Low complexity" evidence="1">
    <location>
        <begin position="355"/>
        <end position="366"/>
    </location>
</feature>
<proteinExistence type="predicted"/>
<evidence type="ECO:0000259" key="3">
    <source>
        <dbReference type="Pfam" id="PF13699"/>
    </source>
</evidence>
<reference evidence="4 5" key="1">
    <citation type="submission" date="2019-08" db="EMBL/GenBank/DDBJ databases">
        <title>Luteimonas viscosus sp. nov., isolated from soil of a sunflower field.</title>
        <authorList>
            <person name="Jianli Z."/>
            <person name="Ying Z."/>
        </authorList>
    </citation>
    <scope>NUCLEOTIDE SEQUENCE [LARGE SCALE GENOMIC DNA]</scope>
    <source>
        <strain evidence="4 5">XBU10</strain>
    </source>
</reference>
<sequence>MSARCALPRRVPAPQAAPARTRTIHPRAAVSTAAMSTGALPADLIADLERKLGSSFGNVRIHASGGRSRDVADAGALAITRGDEIAFAPGRYRPDTLHGRALIAHELTHVAQQRRGALGNHGAASALECEAQAVEQRMLSAQAPALVSGRAPISEQRSESVDIARAMRAYVSGGIESVADLVASQLARADPLIRQLADLRAAVRARAGDIVLDSHVVLALQSLYLQLRATAPSWLPIPDVQFRPRGQAAAPLIVVAGVALGAAELLLLLGIVLVLLWWISLQNPEIRRSHERAVQDLINSIRELILPRRSDPWPPPIIDVPPAPDAPPVTDAPPIADAPPVPDARPSPDAPPAPDVDTVPDVDTAPDPAPHREPERRPRPRPPTDPHPAPRCRFPTGLTRADPIPMTWHKPRIDNFYPRRLQIGTQVYGRDDPANPRHLARGEPIGVPERYWPRVGKVMQLVPVERGRGAADYRAVLARYGFDWSGLQADHVQDVEWSGPDDFTNLWPMSSDANGSAGPRQNQHQRVSYCETPTGPAVTGETLQVFKSRPGRYGRYFRIAAVGI</sequence>
<feature type="transmembrane region" description="Helical" evidence="2">
    <location>
        <begin position="252"/>
        <end position="279"/>
    </location>
</feature>
<feature type="region of interest" description="Disordered" evidence="1">
    <location>
        <begin position="1"/>
        <end position="21"/>
    </location>
</feature>
<keyword evidence="2" id="KW-0472">Membrane</keyword>
<evidence type="ECO:0000313" key="4">
    <source>
        <dbReference type="EMBL" id="TYT23821.1"/>
    </source>
</evidence>
<evidence type="ECO:0000313" key="5">
    <source>
        <dbReference type="Proteomes" id="UP000324973"/>
    </source>
</evidence>
<dbReference type="Proteomes" id="UP000324973">
    <property type="component" value="Unassembled WGS sequence"/>
</dbReference>
<dbReference type="RefSeq" id="WP_149104521.1">
    <property type="nucleotide sequence ID" value="NZ_VTFT01000002.1"/>
</dbReference>
<evidence type="ECO:0000256" key="1">
    <source>
        <dbReference type="SAM" id="MobiDB-lite"/>
    </source>
</evidence>
<feature type="domain" description="eCIS core" evidence="3">
    <location>
        <begin position="40"/>
        <end position="116"/>
    </location>
</feature>
<organism evidence="4 5">
    <name type="scientific">Luteimonas viscosa</name>
    <dbReference type="NCBI Taxonomy" id="1132694"/>
    <lineage>
        <taxon>Bacteria</taxon>
        <taxon>Pseudomonadati</taxon>
        <taxon>Pseudomonadota</taxon>
        <taxon>Gammaproteobacteria</taxon>
        <taxon>Lysobacterales</taxon>
        <taxon>Lysobacteraceae</taxon>
        <taxon>Luteimonas</taxon>
    </lineage>
</organism>
<feature type="region of interest" description="Disordered" evidence="1">
    <location>
        <begin position="315"/>
        <end position="406"/>
    </location>
</feature>
<keyword evidence="2" id="KW-1133">Transmembrane helix</keyword>
<dbReference type="OrthoDB" id="6059395at2"/>